<dbReference type="Proteomes" id="UP000054248">
    <property type="component" value="Unassembled WGS sequence"/>
</dbReference>
<organism evidence="1 2">
    <name type="scientific">Tulasnella calospora MUT 4182</name>
    <dbReference type="NCBI Taxonomy" id="1051891"/>
    <lineage>
        <taxon>Eukaryota</taxon>
        <taxon>Fungi</taxon>
        <taxon>Dikarya</taxon>
        <taxon>Basidiomycota</taxon>
        <taxon>Agaricomycotina</taxon>
        <taxon>Agaricomycetes</taxon>
        <taxon>Cantharellales</taxon>
        <taxon>Tulasnellaceae</taxon>
        <taxon>Tulasnella</taxon>
    </lineage>
</organism>
<reference evidence="2" key="2">
    <citation type="submission" date="2015-01" db="EMBL/GenBank/DDBJ databases">
        <title>Evolutionary Origins and Diversification of the Mycorrhizal Mutualists.</title>
        <authorList>
            <consortium name="DOE Joint Genome Institute"/>
            <consortium name="Mycorrhizal Genomics Consortium"/>
            <person name="Kohler A."/>
            <person name="Kuo A."/>
            <person name="Nagy L.G."/>
            <person name="Floudas D."/>
            <person name="Copeland A."/>
            <person name="Barry K.W."/>
            <person name="Cichocki N."/>
            <person name="Veneault-Fourrey C."/>
            <person name="LaButti K."/>
            <person name="Lindquist E.A."/>
            <person name="Lipzen A."/>
            <person name="Lundell T."/>
            <person name="Morin E."/>
            <person name="Murat C."/>
            <person name="Riley R."/>
            <person name="Ohm R."/>
            <person name="Sun H."/>
            <person name="Tunlid A."/>
            <person name="Henrissat B."/>
            <person name="Grigoriev I.V."/>
            <person name="Hibbett D.S."/>
            <person name="Martin F."/>
        </authorList>
    </citation>
    <scope>NUCLEOTIDE SEQUENCE [LARGE SCALE GENOMIC DNA]</scope>
    <source>
        <strain evidence="2">MUT 4182</strain>
    </source>
</reference>
<dbReference type="AlphaFoldDB" id="A0A0C3PZP1"/>
<accession>A0A0C3PZP1</accession>
<sequence length="87" mass="9358">MCFPKSWTAITDEHYISTSSGMLKVRQTPDLRLAPPTQPDIACSPILIPSVSGVGNAAPLVAILTALPDYGMPFGGPFRKVSRPYQI</sequence>
<gene>
    <name evidence="1" type="ORF">M407DRAFT_245604</name>
</gene>
<keyword evidence="2" id="KW-1185">Reference proteome</keyword>
<dbReference type="EMBL" id="KN823151">
    <property type="protein sequence ID" value="KIO21045.1"/>
    <property type="molecule type" value="Genomic_DNA"/>
</dbReference>
<reference evidence="1 2" key="1">
    <citation type="submission" date="2014-04" db="EMBL/GenBank/DDBJ databases">
        <authorList>
            <consortium name="DOE Joint Genome Institute"/>
            <person name="Kuo A."/>
            <person name="Girlanda M."/>
            <person name="Perotto S."/>
            <person name="Kohler A."/>
            <person name="Nagy L.G."/>
            <person name="Floudas D."/>
            <person name="Copeland A."/>
            <person name="Barry K.W."/>
            <person name="Cichocki N."/>
            <person name="Veneault-Fourrey C."/>
            <person name="LaButti K."/>
            <person name="Lindquist E.A."/>
            <person name="Lipzen A."/>
            <person name="Lundell T."/>
            <person name="Morin E."/>
            <person name="Murat C."/>
            <person name="Sun H."/>
            <person name="Tunlid A."/>
            <person name="Henrissat B."/>
            <person name="Grigoriev I.V."/>
            <person name="Hibbett D.S."/>
            <person name="Martin F."/>
            <person name="Nordberg H.P."/>
            <person name="Cantor M.N."/>
            <person name="Hua S.X."/>
        </authorList>
    </citation>
    <scope>NUCLEOTIDE SEQUENCE [LARGE SCALE GENOMIC DNA]</scope>
    <source>
        <strain evidence="1 2">MUT 4182</strain>
    </source>
</reference>
<protein>
    <submittedName>
        <fullName evidence="1">Uncharacterized protein</fullName>
    </submittedName>
</protein>
<proteinExistence type="predicted"/>
<evidence type="ECO:0000313" key="1">
    <source>
        <dbReference type="EMBL" id="KIO21045.1"/>
    </source>
</evidence>
<evidence type="ECO:0000313" key="2">
    <source>
        <dbReference type="Proteomes" id="UP000054248"/>
    </source>
</evidence>
<name>A0A0C3PZP1_9AGAM</name>
<dbReference type="HOGENOM" id="CLU_2484976_0_0_1"/>